<dbReference type="Gene3D" id="3.30.40.10">
    <property type="entry name" value="Zinc/RING finger domain, C3HC4 (zinc finger)"/>
    <property type="match status" value="1"/>
</dbReference>
<dbReference type="SUPFAM" id="SSF57903">
    <property type="entry name" value="FYVE/PHD zinc finger"/>
    <property type="match status" value="1"/>
</dbReference>
<evidence type="ECO:0000256" key="1">
    <source>
        <dbReference type="ARBA" id="ARBA00022723"/>
    </source>
</evidence>
<dbReference type="PROSITE" id="PS51038">
    <property type="entry name" value="BAH"/>
    <property type="match status" value="1"/>
</dbReference>
<sequence>MRPAESDTPPYVARVERLVADDGNNEMMVRVRWYYRPEDTEVGRRVFHGEKEIFLSNNYDMQSTQTIQGKCVVHTLQQYLKLKYVGVDDYFCRYEYDAGEHDPHVAAGERFTPKRVTVYCKCNNPYNPDTYMVQCDTCKSWYLSHSQLHLGYLSIVCATNLKRRIRKWFTNIVIFNNIAMMRTGFMHILHLIKKKTKLIISLIVMFNYNSPL</sequence>
<dbReference type="AlphaFoldDB" id="A0A9K3DPJ0"/>
<comment type="caution">
    <text evidence="5">The sequence shown here is derived from an EMBL/GenBank/DDBJ whole genome shotgun (WGS) entry which is preliminary data.</text>
</comment>
<reference evidence="5" key="1">
    <citation type="journal article" date="2017" name="Nature">
        <title>The sunflower genome provides insights into oil metabolism, flowering and Asterid evolution.</title>
        <authorList>
            <person name="Badouin H."/>
            <person name="Gouzy J."/>
            <person name="Grassa C.J."/>
            <person name="Murat F."/>
            <person name="Staton S.E."/>
            <person name="Cottret L."/>
            <person name="Lelandais-Briere C."/>
            <person name="Owens G.L."/>
            <person name="Carrere S."/>
            <person name="Mayjonade B."/>
            <person name="Legrand L."/>
            <person name="Gill N."/>
            <person name="Kane N.C."/>
            <person name="Bowers J.E."/>
            <person name="Hubner S."/>
            <person name="Bellec A."/>
            <person name="Berard A."/>
            <person name="Berges H."/>
            <person name="Blanchet N."/>
            <person name="Boniface M.C."/>
            <person name="Brunel D."/>
            <person name="Catrice O."/>
            <person name="Chaidir N."/>
            <person name="Claudel C."/>
            <person name="Donnadieu C."/>
            <person name="Faraut T."/>
            <person name="Fievet G."/>
            <person name="Helmstetter N."/>
            <person name="King M."/>
            <person name="Knapp S.J."/>
            <person name="Lai Z."/>
            <person name="Le Paslier M.C."/>
            <person name="Lippi Y."/>
            <person name="Lorenzon L."/>
            <person name="Mandel J.R."/>
            <person name="Marage G."/>
            <person name="Marchand G."/>
            <person name="Marquand E."/>
            <person name="Bret-Mestries E."/>
            <person name="Morien E."/>
            <person name="Nambeesan S."/>
            <person name="Nguyen T."/>
            <person name="Pegot-Espagnet P."/>
            <person name="Pouilly N."/>
            <person name="Raftis F."/>
            <person name="Sallet E."/>
            <person name="Schiex T."/>
            <person name="Thomas J."/>
            <person name="Vandecasteele C."/>
            <person name="Vares D."/>
            <person name="Vear F."/>
            <person name="Vautrin S."/>
            <person name="Crespi M."/>
            <person name="Mangin B."/>
            <person name="Burke J.M."/>
            <person name="Salse J."/>
            <person name="Munos S."/>
            <person name="Vincourt P."/>
            <person name="Rieseberg L.H."/>
            <person name="Langlade N.B."/>
        </authorList>
    </citation>
    <scope>NUCLEOTIDE SEQUENCE</scope>
    <source>
        <tissue evidence="5">Leaves</tissue>
    </source>
</reference>
<dbReference type="InterPro" id="IPR043151">
    <property type="entry name" value="BAH_sf"/>
</dbReference>
<dbReference type="GO" id="GO:0008270">
    <property type="term" value="F:zinc ion binding"/>
    <property type="evidence" value="ECO:0007669"/>
    <property type="project" value="UniProtKB-KW"/>
</dbReference>
<dbReference type="SMART" id="SM00439">
    <property type="entry name" value="BAH"/>
    <property type="match status" value="1"/>
</dbReference>
<keyword evidence="1" id="KW-0479">Metal-binding</keyword>
<proteinExistence type="predicted"/>
<dbReference type="Gene3D" id="2.30.30.490">
    <property type="match status" value="1"/>
</dbReference>
<dbReference type="GO" id="GO:0003682">
    <property type="term" value="F:chromatin binding"/>
    <property type="evidence" value="ECO:0007669"/>
    <property type="project" value="InterPro"/>
</dbReference>
<evidence type="ECO:0000313" key="5">
    <source>
        <dbReference type="EMBL" id="KAF5758855.1"/>
    </source>
</evidence>
<dbReference type="InterPro" id="IPR001025">
    <property type="entry name" value="BAH_dom"/>
</dbReference>
<dbReference type="InterPro" id="IPR011011">
    <property type="entry name" value="Znf_FYVE_PHD"/>
</dbReference>
<protein>
    <submittedName>
        <fullName evidence="5">BAH domain, Zinc finger, FYVE/PHD-type, Zinc finger, RING/FYVE/PHD-type</fullName>
    </submittedName>
</protein>
<name>A0A9K3DPJ0_HELAN</name>
<organism evidence="5 6">
    <name type="scientific">Helianthus annuus</name>
    <name type="common">Common sunflower</name>
    <dbReference type="NCBI Taxonomy" id="4232"/>
    <lineage>
        <taxon>Eukaryota</taxon>
        <taxon>Viridiplantae</taxon>
        <taxon>Streptophyta</taxon>
        <taxon>Embryophyta</taxon>
        <taxon>Tracheophyta</taxon>
        <taxon>Spermatophyta</taxon>
        <taxon>Magnoliopsida</taxon>
        <taxon>eudicotyledons</taxon>
        <taxon>Gunneridae</taxon>
        <taxon>Pentapetalae</taxon>
        <taxon>asterids</taxon>
        <taxon>campanulids</taxon>
        <taxon>Asterales</taxon>
        <taxon>Asteraceae</taxon>
        <taxon>Asteroideae</taxon>
        <taxon>Heliantheae alliance</taxon>
        <taxon>Heliantheae</taxon>
        <taxon>Helianthus</taxon>
    </lineage>
</organism>
<feature type="domain" description="BAH" evidence="4">
    <location>
        <begin position="1"/>
        <end position="107"/>
    </location>
</feature>
<dbReference type="Pfam" id="PF01426">
    <property type="entry name" value="BAH"/>
    <property type="match status" value="1"/>
</dbReference>
<evidence type="ECO:0000259" key="4">
    <source>
        <dbReference type="PROSITE" id="PS51038"/>
    </source>
</evidence>
<gene>
    <name evidence="5" type="ORF">HanXRQr2_Chr16g0734221</name>
</gene>
<keyword evidence="6" id="KW-1185">Reference proteome</keyword>
<keyword evidence="2" id="KW-0863">Zinc-finger</keyword>
<dbReference type="InterPro" id="IPR013083">
    <property type="entry name" value="Znf_RING/FYVE/PHD"/>
</dbReference>
<accession>A0A9K3DPJ0</accession>
<dbReference type="Gramene" id="mRNA:HanXRQr2_Chr16g0734221">
    <property type="protein sequence ID" value="mRNA:HanXRQr2_Chr16g0734221"/>
    <property type="gene ID" value="HanXRQr2_Chr16g0734221"/>
</dbReference>
<evidence type="ECO:0000313" key="6">
    <source>
        <dbReference type="Proteomes" id="UP000215914"/>
    </source>
</evidence>
<dbReference type="PANTHER" id="PTHR46364">
    <property type="entry name" value="OS08G0421900 PROTEIN"/>
    <property type="match status" value="1"/>
</dbReference>
<evidence type="ECO:0000256" key="3">
    <source>
        <dbReference type="ARBA" id="ARBA00022833"/>
    </source>
</evidence>
<evidence type="ECO:0000256" key="2">
    <source>
        <dbReference type="ARBA" id="ARBA00022771"/>
    </source>
</evidence>
<reference evidence="5" key="2">
    <citation type="submission" date="2020-06" db="EMBL/GenBank/DDBJ databases">
        <title>Helianthus annuus Genome sequencing and assembly Release 2.</title>
        <authorList>
            <person name="Gouzy J."/>
            <person name="Langlade N."/>
            <person name="Munos S."/>
        </authorList>
    </citation>
    <scope>NUCLEOTIDE SEQUENCE</scope>
    <source>
        <tissue evidence="5">Leaves</tissue>
    </source>
</reference>
<dbReference type="EMBL" id="MNCJ02000331">
    <property type="protein sequence ID" value="KAF5758855.1"/>
    <property type="molecule type" value="Genomic_DNA"/>
</dbReference>
<keyword evidence="3" id="KW-0862">Zinc</keyword>
<dbReference type="Proteomes" id="UP000215914">
    <property type="component" value="Unassembled WGS sequence"/>
</dbReference>